<keyword evidence="1" id="KW-1133">Transmembrane helix</keyword>
<evidence type="ECO:0000256" key="1">
    <source>
        <dbReference type="SAM" id="Phobius"/>
    </source>
</evidence>
<dbReference type="EMBL" id="JAAVJH010000003">
    <property type="protein sequence ID" value="NJR78213.1"/>
    <property type="molecule type" value="Genomic_DNA"/>
</dbReference>
<protein>
    <submittedName>
        <fullName evidence="3">DUF4328 domain-containing protein</fullName>
    </submittedName>
</protein>
<dbReference type="Pfam" id="PF14219">
    <property type="entry name" value="DUF4328"/>
    <property type="match status" value="1"/>
</dbReference>
<dbReference type="InterPro" id="IPR025565">
    <property type="entry name" value="DUF4328"/>
</dbReference>
<sequence>MEALALRIEIMMLSAMIEDGSRRFTTVNADAPLTGTEIAALVYMLASIICGILVFRWIYVAGRNAHAFSAAMTMPPDWNVGWFFVAVGNLWKPFQGVREA</sequence>
<comment type="caution">
    <text evidence="3">The sequence shown here is derived from an EMBL/GenBank/DDBJ whole genome shotgun (WGS) entry which is preliminary data.</text>
</comment>
<dbReference type="Proteomes" id="UP000732399">
    <property type="component" value="Unassembled WGS sequence"/>
</dbReference>
<keyword evidence="4" id="KW-1185">Reference proteome</keyword>
<dbReference type="RefSeq" id="WP_168133732.1">
    <property type="nucleotide sequence ID" value="NZ_JAAVJH010000003.1"/>
</dbReference>
<evidence type="ECO:0000313" key="4">
    <source>
        <dbReference type="Proteomes" id="UP000732399"/>
    </source>
</evidence>
<feature type="transmembrane region" description="Helical" evidence="1">
    <location>
        <begin position="38"/>
        <end position="59"/>
    </location>
</feature>
<feature type="domain" description="DUF4328" evidence="2">
    <location>
        <begin position="37"/>
        <end position="99"/>
    </location>
</feature>
<evidence type="ECO:0000313" key="3">
    <source>
        <dbReference type="EMBL" id="NJR78213.1"/>
    </source>
</evidence>
<organism evidence="3 4">
    <name type="scientific">Sphingomonas corticis</name>
    <dbReference type="NCBI Taxonomy" id="2722791"/>
    <lineage>
        <taxon>Bacteria</taxon>
        <taxon>Pseudomonadati</taxon>
        <taxon>Pseudomonadota</taxon>
        <taxon>Alphaproteobacteria</taxon>
        <taxon>Sphingomonadales</taxon>
        <taxon>Sphingomonadaceae</taxon>
        <taxon>Sphingomonas</taxon>
    </lineage>
</organism>
<name>A0ABX1CNH2_9SPHN</name>
<reference evidence="3 4" key="1">
    <citation type="submission" date="2020-03" db="EMBL/GenBank/DDBJ databases">
        <authorList>
            <person name="Wang L."/>
            <person name="He N."/>
            <person name="Li Y."/>
            <person name="Fang Y."/>
            <person name="Zhang F."/>
        </authorList>
    </citation>
    <scope>NUCLEOTIDE SEQUENCE [LARGE SCALE GENOMIC DNA]</scope>
    <source>
        <strain evidence="3 4">36D10-4-7</strain>
    </source>
</reference>
<keyword evidence="1" id="KW-0812">Transmembrane</keyword>
<proteinExistence type="predicted"/>
<accession>A0ABX1CNH2</accession>
<gene>
    <name evidence="3" type="ORF">HBH26_06225</name>
</gene>
<evidence type="ECO:0000259" key="2">
    <source>
        <dbReference type="Pfam" id="PF14219"/>
    </source>
</evidence>
<keyword evidence="1" id="KW-0472">Membrane</keyword>